<organism evidence="1 2">
    <name type="scientific">Tissierella carlieri</name>
    <dbReference type="NCBI Taxonomy" id="689904"/>
    <lineage>
        <taxon>Bacteria</taxon>
        <taxon>Bacillati</taxon>
        <taxon>Bacillota</taxon>
        <taxon>Tissierellia</taxon>
        <taxon>Tissierellales</taxon>
        <taxon>Tissierellaceae</taxon>
        <taxon>Tissierella</taxon>
    </lineage>
</organism>
<dbReference type="RefSeq" id="WP_256312508.1">
    <property type="nucleotide sequence ID" value="NZ_JANGAC010000016.1"/>
</dbReference>
<proteinExistence type="predicted"/>
<accession>A0ABT1SG74</accession>
<dbReference type="Proteomes" id="UP001524478">
    <property type="component" value="Unassembled WGS sequence"/>
</dbReference>
<dbReference type="Pfam" id="PF14284">
    <property type="entry name" value="PcfJ"/>
    <property type="match status" value="1"/>
</dbReference>
<evidence type="ECO:0000313" key="2">
    <source>
        <dbReference type="Proteomes" id="UP001524478"/>
    </source>
</evidence>
<gene>
    <name evidence="1" type="ORF">NE686_17580</name>
</gene>
<protein>
    <submittedName>
        <fullName evidence="1">PcfJ domain-containing protein</fullName>
    </submittedName>
</protein>
<keyword evidence="2" id="KW-1185">Reference proteome</keyword>
<name>A0ABT1SG74_9FIRM</name>
<reference evidence="1 2" key="1">
    <citation type="submission" date="2022-06" db="EMBL/GenBank/DDBJ databases">
        <title>Isolation of gut microbiota from human fecal samples.</title>
        <authorList>
            <person name="Pamer E.G."/>
            <person name="Barat B."/>
            <person name="Waligurski E."/>
            <person name="Medina S."/>
            <person name="Paddock L."/>
            <person name="Mostad J."/>
        </authorList>
    </citation>
    <scope>NUCLEOTIDE SEQUENCE [LARGE SCALE GENOMIC DNA]</scope>
    <source>
        <strain evidence="1 2">DFI.7.95</strain>
    </source>
</reference>
<dbReference type="InterPro" id="IPR025586">
    <property type="entry name" value="PcfJ"/>
</dbReference>
<sequence length="650" mass="76298">MNKKELKRVSIANIKTEWKTLIEQVKHTDIKFFIAAEKFNTDIMVLNIIDKSKIDKISYRLFINKEDYITQDFTSDSMKWRTGALEYILVISKSRWYEKSISVDKKSNDMLSKFLGVDKDYVFQALASLQRQIKAKKLADKHKVIRDRIDERMKDVPNLPKNFGTWINEKALFNSRYIYYNYKTKEGYCTHCSSDVKVEAAKHNKEAKCPNCKSEITFKSIGKAKKVLDFGKATIIQKAKGKLIIRHFDVAKYYGEEYRNPKLDYVELQRYFCDKDGTVTSYEFNNFKNTGERRWCEGIASNDMYSLYYSRAYDFSETVLYTSNLSKVLKNSILKYSGLKEFAIYKNNDRFSLNSYMKKYLEFPALEYLVKLKLFKLVEDMLKLDRYTREINIKGNNLLEVLGIDKTQLRTLQKINGGLAELETIKGAEKAKLRLSDNQILFVAKYSRIERIIKASKYTTIHRILEYVTLQSSEKRSIDNTLGDWLDYINYCKVLKYDLENDFVLFPRNLTESHDELASLIDDNKNELYNTRISEMFESLNKLLSWQYRDSVIMVPESYDDIVKEGNSLKHCVGRGIYGKKIIEGESIILFLRDKNEIDKPFYTIELDAYSNEIIQCRGKGNKSMDDHVKSVIEKYEKGKLNKLRYVEVV</sequence>
<evidence type="ECO:0000313" key="1">
    <source>
        <dbReference type="EMBL" id="MCQ4924917.1"/>
    </source>
</evidence>
<comment type="caution">
    <text evidence="1">The sequence shown here is derived from an EMBL/GenBank/DDBJ whole genome shotgun (WGS) entry which is preliminary data.</text>
</comment>
<dbReference type="EMBL" id="JANGAC010000016">
    <property type="protein sequence ID" value="MCQ4924917.1"/>
    <property type="molecule type" value="Genomic_DNA"/>
</dbReference>